<reference evidence="1 2" key="1">
    <citation type="submission" date="2024-10" db="EMBL/GenBank/DDBJ databases">
        <authorList>
            <person name="Kim D."/>
        </authorList>
    </citation>
    <scope>NUCLEOTIDE SEQUENCE [LARGE SCALE GENOMIC DNA]</scope>
    <source>
        <strain evidence="1">Taebaek</strain>
    </source>
</reference>
<keyword evidence="2" id="KW-1185">Reference proteome</keyword>
<dbReference type="Proteomes" id="UP001620645">
    <property type="component" value="Unassembled WGS sequence"/>
</dbReference>
<evidence type="ECO:0000313" key="1">
    <source>
        <dbReference type="EMBL" id="KAL3076320.1"/>
    </source>
</evidence>
<accession>A0ABD2IGD5</accession>
<protein>
    <recommendedName>
        <fullName evidence="3">BED-type domain-containing protein</fullName>
    </recommendedName>
</protein>
<sequence>MIFKTYNFRSHATEHGFDMGTKEEVVDEQQRRMEQNRSRSTAKKANSEFKFDPNIHSTAEWAQSAVYGQHFRILLENGRPTDSVLCKVCRIRFAKRSTDSMRIHLAKHRANCEMDTKSAMETSLAKFIACTGQPTTLVENASFIDFLRHFEMHCHQRREMGESVDPTFVLPSSAQMNERQSQIVSQGFYQLSRSLYHNNQQSQ</sequence>
<proteinExistence type="predicted"/>
<gene>
    <name evidence="1" type="ORF">niasHS_013591</name>
</gene>
<evidence type="ECO:0000313" key="2">
    <source>
        <dbReference type="Proteomes" id="UP001620645"/>
    </source>
</evidence>
<comment type="caution">
    <text evidence="1">The sequence shown here is derived from an EMBL/GenBank/DDBJ whole genome shotgun (WGS) entry which is preliminary data.</text>
</comment>
<name>A0ABD2IGD5_HETSC</name>
<evidence type="ECO:0008006" key="3">
    <source>
        <dbReference type="Google" id="ProtNLM"/>
    </source>
</evidence>
<organism evidence="1 2">
    <name type="scientific">Heterodera schachtii</name>
    <name type="common">Sugarbeet cyst nematode worm</name>
    <name type="synonym">Tylenchus schachtii</name>
    <dbReference type="NCBI Taxonomy" id="97005"/>
    <lineage>
        <taxon>Eukaryota</taxon>
        <taxon>Metazoa</taxon>
        <taxon>Ecdysozoa</taxon>
        <taxon>Nematoda</taxon>
        <taxon>Chromadorea</taxon>
        <taxon>Rhabditida</taxon>
        <taxon>Tylenchina</taxon>
        <taxon>Tylenchomorpha</taxon>
        <taxon>Tylenchoidea</taxon>
        <taxon>Heteroderidae</taxon>
        <taxon>Heteroderinae</taxon>
        <taxon>Heterodera</taxon>
    </lineage>
</organism>
<dbReference type="EMBL" id="JBICCN010000338">
    <property type="protein sequence ID" value="KAL3076320.1"/>
    <property type="molecule type" value="Genomic_DNA"/>
</dbReference>
<dbReference type="AlphaFoldDB" id="A0ABD2IGD5"/>